<keyword evidence="2" id="KW-0812">Transmembrane</keyword>
<comment type="caution">
    <text evidence="3">The sequence shown here is derived from an EMBL/GenBank/DDBJ whole genome shotgun (WGS) entry which is preliminary data.</text>
</comment>
<dbReference type="STRING" id="68231.AQJ30_01900"/>
<dbReference type="RefSeq" id="WP_067227943.1">
    <property type="nucleotide sequence ID" value="NZ_KQ948549.1"/>
</dbReference>
<feature type="region of interest" description="Disordered" evidence="1">
    <location>
        <begin position="46"/>
        <end position="99"/>
    </location>
</feature>
<protein>
    <recommendedName>
        <fullName evidence="5">DUF5666 domain-containing protein</fullName>
    </recommendedName>
</protein>
<evidence type="ECO:0000256" key="2">
    <source>
        <dbReference type="SAM" id="Phobius"/>
    </source>
</evidence>
<feature type="compositionally biased region" description="Basic and acidic residues" evidence="1">
    <location>
        <begin position="86"/>
        <end position="96"/>
    </location>
</feature>
<feature type="region of interest" description="Disordered" evidence="1">
    <location>
        <begin position="1"/>
        <end position="24"/>
    </location>
</feature>
<feature type="transmembrane region" description="Helical" evidence="2">
    <location>
        <begin position="27"/>
        <end position="47"/>
    </location>
</feature>
<gene>
    <name evidence="3" type="ORF">AQJ30_01900</name>
</gene>
<reference evidence="3 4" key="1">
    <citation type="submission" date="2015-10" db="EMBL/GenBank/DDBJ databases">
        <title>Draft genome sequence of Streptomyces longwoodensis DSM 41677, type strain for the species Streptomyces longwoodensis.</title>
        <authorList>
            <person name="Ruckert C."/>
            <person name="Winkler A."/>
            <person name="Kalinowski J."/>
            <person name="Kampfer P."/>
            <person name="Glaeser S."/>
        </authorList>
    </citation>
    <scope>NUCLEOTIDE SEQUENCE [LARGE SCALE GENOMIC DNA]</scope>
    <source>
        <strain evidence="3 4">DSM 41677</strain>
    </source>
</reference>
<keyword evidence="2" id="KW-1133">Transmembrane helix</keyword>
<organism evidence="3 4">
    <name type="scientific">Streptomyces longwoodensis</name>
    <dbReference type="NCBI Taxonomy" id="68231"/>
    <lineage>
        <taxon>Bacteria</taxon>
        <taxon>Bacillati</taxon>
        <taxon>Actinomycetota</taxon>
        <taxon>Actinomycetes</taxon>
        <taxon>Kitasatosporales</taxon>
        <taxon>Streptomycetaceae</taxon>
        <taxon>Streptomyces</taxon>
    </lineage>
</organism>
<evidence type="ECO:0000256" key="1">
    <source>
        <dbReference type="SAM" id="MobiDB-lite"/>
    </source>
</evidence>
<evidence type="ECO:0000313" key="4">
    <source>
        <dbReference type="Proteomes" id="UP000053271"/>
    </source>
</evidence>
<keyword evidence="2" id="KW-0472">Membrane</keyword>
<dbReference type="EMBL" id="LMWS01000002">
    <property type="protein sequence ID" value="KUN41566.1"/>
    <property type="molecule type" value="Genomic_DNA"/>
</dbReference>
<proteinExistence type="predicted"/>
<dbReference type="GeneID" id="91423378"/>
<feature type="compositionally biased region" description="Basic and acidic residues" evidence="1">
    <location>
        <begin position="179"/>
        <end position="202"/>
    </location>
</feature>
<dbReference type="Proteomes" id="UP000053271">
    <property type="component" value="Unassembled WGS sequence"/>
</dbReference>
<sequence>MHEPEREHSGGGTPTGRWQGRSRRGRVVLAATTVAVLALGGTVAYAATSGSSGGAAPTAPASSSSAAPSPDRHERGPWSGFGGEGVHGEATVKDPDSGDWVVRTWQRGTVEKTDGDRVTVHSEDGTSWTWTVGKDTTVRREEGSTAGADTLKKGDTVLVVGTRDGGTRTADRVLSGTFTDRDDHTHHHGKDGKDGKDGRDGHGPFGHRPGHRWGGDDGTPSPAPSGSGAAT</sequence>
<feature type="region of interest" description="Disordered" evidence="1">
    <location>
        <begin position="161"/>
        <end position="231"/>
    </location>
</feature>
<name>A0A101R4H3_9ACTN</name>
<dbReference type="AlphaFoldDB" id="A0A101R4H3"/>
<keyword evidence="4" id="KW-1185">Reference proteome</keyword>
<accession>A0A101R4H3</accession>
<evidence type="ECO:0000313" key="3">
    <source>
        <dbReference type="EMBL" id="KUN41566.1"/>
    </source>
</evidence>
<feature type="compositionally biased region" description="Low complexity" evidence="1">
    <location>
        <begin position="46"/>
        <end position="69"/>
    </location>
</feature>
<evidence type="ECO:0008006" key="5">
    <source>
        <dbReference type="Google" id="ProtNLM"/>
    </source>
</evidence>